<evidence type="ECO:0000256" key="4">
    <source>
        <dbReference type="ARBA" id="ARBA00022692"/>
    </source>
</evidence>
<dbReference type="InterPro" id="IPR020846">
    <property type="entry name" value="MFS_dom"/>
</dbReference>
<feature type="transmembrane region" description="Helical" evidence="7">
    <location>
        <begin position="113"/>
        <end position="131"/>
    </location>
</feature>
<evidence type="ECO:0000256" key="7">
    <source>
        <dbReference type="SAM" id="Phobius"/>
    </source>
</evidence>
<feature type="transmembrane region" description="Helical" evidence="7">
    <location>
        <begin position="336"/>
        <end position="352"/>
    </location>
</feature>
<feature type="transmembrane region" description="Helical" evidence="7">
    <location>
        <begin position="389"/>
        <end position="409"/>
    </location>
</feature>
<dbReference type="NCBIfam" id="TIGR00711">
    <property type="entry name" value="efflux_EmrB"/>
    <property type="match status" value="1"/>
</dbReference>
<keyword evidence="6 7" id="KW-0472">Membrane</keyword>
<feature type="transmembrane region" description="Helical" evidence="7">
    <location>
        <begin position="200"/>
        <end position="221"/>
    </location>
</feature>
<keyword evidence="4 7" id="KW-0812">Transmembrane</keyword>
<feature type="transmembrane region" description="Helical" evidence="7">
    <location>
        <begin position="263"/>
        <end position="280"/>
    </location>
</feature>
<evidence type="ECO:0000313" key="9">
    <source>
        <dbReference type="EMBL" id="MFC7451184.1"/>
    </source>
</evidence>
<keyword evidence="10" id="KW-1185">Reference proteome</keyword>
<dbReference type="RefSeq" id="WP_378409273.1">
    <property type="nucleotide sequence ID" value="NZ_JBHTCS010000030.1"/>
</dbReference>
<feature type="transmembrane region" description="Helical" evidence="7">
    <location>
        <begin position="81"/>
        <end position="101"/>
    </location>
</feature>
<feature type="transmembrane region" description="Helical" evidence="7">
    <location>
        <begin position="44"/>
        <end position="69"/>
    </location>
</feature>
<keyword evidence="2" id="KW-0813">Transport</keyword>
<dbReference type="Pfam" id="PF07690">
    <property type="entry name" value="MFS_1"/>
    <property type="match status" value="1"/>
</dbReference>
<dbReference type="InterPro" id="IPR004638">
    <property type="entry name" value="EmrB-like"/>
</dbReference>
<accession>A0ABW2S624</accession>
<evidence type="ECO:0000313" key="10">
    <source>
        <dbReference type="Proteomes" id="UP001596484"/>
    </source>
</evidence>
<evidence type="ECO:0000256" key="6">
    <source>
        <dbReference type="ARBA" id="ARBA00023136"/>
    </source>
</evidence>
<evidence type="ECO:0000256" key="2">
    <source>
        <dbReference type="ARBA" id="ARBA00022448"/>
    </source>
</evidence>
<proteinExistence type="predicted"/>
<dbReference type="Gene3D" id="1.20.1250.20">
    <property type="entry name" value="MFS general substrate transporter like domains"/>
    <property type="match status" value="1"/>
</dbReference>
<evidence type="ECO:0000256" key="5">
    <source>
        <dbReference type="ARBA" id="ARBA00022989"/>
    </source>
</evidence>
<keyword evidence="5 7" id="KW-1133">Transmembrane helix</keyword>
<feature type="transmembrane region" description="Helical" evidence="7">
    <location>
        <begin position="301"/>
        <end position="324"/>
    </location>
</feature>
<comment type="caution">
    <text evidence="9">The sequence shown here is derived from an EMBL/GenBank/DDBJ whole genome shotgun (WGS) entry which is preliminary data.</text>
</comment>
<dbReference type="PANTHER" id="PTHR42718">
    <property type="entry name" value="MAJOR FACILITATOR SUPERFAMILY MULTIDRUG TRANSPORTER MFSC"/>
    <property type="match status" value="1"/>
</dbReference>
<feature type="transmembrane region" description="Helical" evidence="7">
    <location>
        <begin position="487"/>
        <end position="510"/>
    </location>
</feature>
<feature type="transmembrane region" description="Helical" evidence="7">
    <location>
        <begin position="143"/>
        <end position="163"/>
    </location>
</feature>
<dbReference type="Gene3D" id="1.20.1720.10">
    <property type="entry name" value="Multidrug resistance protein D"/>
    <property type="match status" value="1"/>
</dbReference>
<dbReference type="EMBL" id="JBHTCS010000030">
    <property type="protein sequence ID" value="MFC7451184.1"/>
    <property type="molecule type" value="Genomic_DNA"/>
</dbReference>
<dbReference type="PROSITE" id="PS50850">
    <property type="entry name" value="MFS"/>
    <property type="match status" value="1"/>
</dbReference>
<dbReference type="PRINTS" id="PR01036">
    <property type="entry name" value="TCRTETB"/>
</dbReference>
<feature type="domain" description="Major facilitator superfamily (MFS) profile" evidence="8">
    <location>
        <begin position="47"/>
        <end position="514"/>
    </location>
</feature>
<evidence type="ECO:0000259" key="8">
    <source>
        <dbReference type="PROSITE" id="PS50850"/>
    </source>
</evidence>
<organism evidence="9 10">
    <name type="scientific">Rhodococcus daqingensis</name>
    <dbReference type="NCBI Taxonomy" id="2479363"/>
    <lineage>
        <taxon>Bacteria</taxon>
        <taxon>Bacillati</taxon>
        <taxon>Actinomycetota</taxon>
        <taxon>Actinomycetes</taxon>
        <taxon>Mycobacteriales</taxon>
        <taxon>Nocardiaceae</taxon>
        <taxon>Rhodococcus</taxon>
    </lineage>
</organism>
<reference evidence="10" key="1">
    <citation type="journal article" date="2019" name="Int. J. Syst. Evol. Microbiol.">
        <title>The Global Catalogue of Microorganisms (GCM) 10K type strain sequencing project: providing services to taxonomists for standard genome sequencing and annotation.</title>
        <authorList>
            <consortium name="The Broad Institute Genomics Platform"/>
            <consortium name="The Broad Institute Genome Sequencing Center for Infectious Disease"/>
            <person name="Wu L."/>
            <person name="Ma J."/>
        </authorList>
    </citation>
    <scope>NUCLEOTIDE SEQUENCE [LARGE SCALE GENOMIC DNA]</scope>
    <source>
        <strain evidence="10">ICMP 19430</strain>
    </source>
</reference>
<evidence type="ECO:0000256" key="3">
    <source>
        <dbReference type="ARBA" id="ARBA00022475"/>
    </source>
</evidence>
<keyword evidence="3" id="KW-1003">Cell membrane</keyword>
<comment type="subcellular location">
    <subcellularLocation>
        <location evidence="1">Cell membrane</location>
        <topology evidence="1">Multi-pass membrane protein</topology>
    </subcellularLocation>
</comment>
<feature type="transmembrane region" description="Helical" evidence="7">
    <location>
        <begin position="233"/>
        <end position="251"/>
    </location>
</feature>
<dbReference type="PANTHER" id="PTHR42718:SF46">
    <property type="entry name" value="BLR6921 PROTEIN"/>
    <property type="match status" value="1"/>
</dbReference>
<protein>
    <submittedName>
        <fullName evidence="9">MFS transporter</fullName>
    </submittedName>
</protein>
<dbReference type="CDD" id="cd17321">
    <property type="entry name" value="MFS_MMR_MDR_like"/>
    <property type="match status" value="1"/>
</dbReference>
<dbReference type="InterPro" id="IPR036259">
    <property type="entry name" value="MFS_trans_sf"/>
</dbReference>
<evidence type="ECO:0000256" key="1">
    <source>
        <dbReference type="ARBA" id="ARBA00004651"/>
    </source>
</evidence>
<feature type="transmembrane region" description="Helical" evidence="7">
    <location>
        <begin position="175"/>
        <end position="194"/>
    </location>
</feature>
<dbReference type="InterPro" id="IPR011701">
    <property type="entry name" value="MFS"/>
</dbReference>
<dbReference type="SUPFAM" id="SSF103473">
    <property type="entry name" value="MFS general substrate transporter"/>
    <property type="match status" value="1"/>
</dbReference>
<name>A0ABW2S624_9NOCA</name>
<gene>
    <name evidence="9" type="ORF">ACFQS9_25135</name>
</gene>
<feature type="transmembrane region" description="Helical" evidence="7">
    <location>
        <begin position="364"/>
        <end position="383"/>
    </location>
</feature>
<dbReference type="Proteomes" id="UP001596484">
    <property type="component" value="Unassembled WGS sequence"/>
</dbReference>
<sequence>MSRAPTVIAGRLPPHHSFRKAGHDHNLVNHPCGHTATDRVPRHLGLALVVIATAQLMVILDSTITNIALPSIQADLDISASGLAWVVNSYVLAFGGLLLLGGRSGDLFGRRRMFRAGIAIFTLASLLGGIAPNAQLLIAARVLQGVGAAIAAPTALSLIATTFPEGSPRNKAMGVYAAMSGIGSTIGLLLGGLLTDYLDWRWIFFVNVPIGIALLFGTKILPAGDRAHGRLDVPGAITGTLGLVALVYGITRGGEHGWSDPATMAWFAGAAALLAAFVVVQSRSDHPMMPLRLLRDRNRSGSYVTMLIIGAAMFATFYFLSLYMQQVLGYSPIETGLAYLPFSFGMGFAAAMGSKLAGRVPARLLAGPGLIVAAAGMGWFALLEPDSSYLTHLMPAMFVTALGLGISFLPMTLGAVSGVTDADAGIASALLSTAQQIGGAMGLAVLSTVAATTSNGSLPNADRAYFQALATGDGNLMARATDALTDGFTAAFALAAVLLVVGFVVTVTAVNARAATGDQQPVVHTG</sequence>